<evidence type="ECO:0000313" key="3">
    <source>
        <dbReference type="EMBL" id="RKR04062.1"/>
    </source>
</evidence>
<feature type="region of interest" description="Disordered" evidence="1">
    <location>
        <begin position="259"/>
        <end position="470"/>
    </location>
</feature>
<feature type="region of interest" description="Disordered" evidence="1">
    <location>
        <begin position="590"/>
        <end position="610"/>
    </location>
</feature>
<evidence type="ECO:0000313" key="4">
    <source>
        <dbReference type="Proteomes" id="UP000273675"/>
    </source>
</evidence>
<proteinExistence type="predicted"/>
<evidence type="ECO:0000256" key="1">
    <source>
        <dbReference type="SAM" id="MobiDB-lite"/>
    </source>
</evidence>
<dbReference type="AlphaFoldDB" id="A0A495DMD2"/>
<dbReference type="InterPro" id="IPR038610">
    <property type="entry name" value="FliK-like_C_sf"/>
</dbReference>
<dbReference type="Proteomes" id="UP000273675">
    <property type="component" value="Unassembled WGS sequence"/>
</dbReference>
<keyword evidence="3" id="KW-0966">Cell projection</keyword>
<dbReference type="InterPro" id="IPR021136">
    <property type="entry name" value="Flagellar_hook_control-like_C"/>
</dbReference>
<feature type="region of interest" description="Disordered" evidence="1">
    <location>
        <begin position="182"/>
        <end position="206"/>
    </location>
</feature>
<sequence>MTLDLNTANLLAMTGGNGGATAQPAATSSGGPQTQGTGQPGGVAATSPFALLVNANQAQAQATTAPATPGTVRGGALTSASPLPLEIAGASPAGVPAANDTSDAVLAGEIVVPVTPVAAVSPTRSKPAMPVQDVIDPAIPTAAPVSAPAAAPAAASDKAISADKPVSEIILPKPVAANSAAPAQAATSPAGPAATPAPTMPGATAPAATTPAAILQAATGQATTGQATTGQTATGQTATGQTAAVQTQAISGEAPVLPAAPTTPSPVSPIADEAAPRSGPVPVATAVASQPAKPDAAKSGTAADSAHVDVKPTPFAKPPAAAAGLNPPAPGATGNPAVSAAPATPTTGASAPEQAAAAVNASENAPLRQRGSDAPAIQTASGLAARPTGGLSQAGNAGANGGQSGNSGTGSNGGNPTTGTPSPTASSADPAATLTAGKDTLPTAAQSGAPITPPAGLQTGAQPQPVVNPDQAAADAAMQAETDFNLSRVDGRMAADRSATNTPRFTPHTTQQLAGQITKQVSNGNRVFDIRLDPAELGKVDVRIELRADNRVHAVLTVERPETLNELQRSARDLERSLAEAGLELDEDGLSFQMNDGETPTGDDGRGQGEALPIFAQTTELAQRAEDELASRPRSAYGFLLSGRSGVDVQV</sequence>
<feature type="compositionally biased region" description="Low complexity" evidence="1">
    <location>
        <begin position="27"/>
        <end position="37"/>
    </location>
</feature>
<dbReference type="Gene3D" id="3.30.750.140">
    <property type="match status" value="1"/>
</dbReference>
<feature type="domain" description="Flagellar hook-length control protein-like C-terminal" evidence="2">
    <location>
        <begin position="516"/>
        <end position="598"/>
    </location>
</feature>
<accession>A0A495DMD2</accession>
<feature type="compositionally biased region" description="Low complexity" evidence="1">
    <location>
        <begin position="414"/>
        <end position="436"/>
    </location>
</feature>
<keyword evidence="3" id="KW-0969">Cilium</keyword>
<protein>
    <submittedName>
        <fullName evidence="3">Flagellar hook-length control protein FliK</fullName>
    </submittedName>
</protein>
<organism evidence="3 4">
    <name type="scientific">Maricaulis maris</name>
    <dbReference type="NCBI Taxonomy" id="74318"/>
    <lineage>
        <taxon>Bacteria</taxon>
        <taxon>Pseudomonadati</taxon>
        <taxon>Pseudomonadota</taxon>
        <taxon>Alphaproteobacteria</taxon>
        <taxon>Maricaulales</taxon>
        <taxon>Maricaulaceae</taxon>
        <taxon>Maricaulis</taxon>
    </lineage>
</organism>
<dbReference type="CDD" id="cd17470">
    <property type="entry name" value="T3SS_Flik_C"/>
    <property type="match status" value="1"/>
</dbReference>
<feature type="compositionally biased region" description="Low complexity" evidence="1">
    <location>
        <begin position="311"/>
        <end position="366"/>
    </location>
</feature>
<reference evidence="3 4" key="1">
    <citation type="submission" date="2018-10" db="EMBL/GenBank/DDBJ databases">
        <title>Genomic Encyclopedia of Type Strains, Phase IV (KMG-IV): sequencing the most valuable type-strain genomes for metagenomic binning, comparative biology and taxonomic classification.</title>
        <authorList>
            <person name="Goeker M."/>
        </authorList>
    </citation>
    <scope>NUCLEOTIDE SEQUENCE [LARGE SCALE GENOMIC DNA]</scope>
    <source>
        <strain evidence="3 4">DSM 4734</strain>
    </source>
</reference>
<keyword evidence="3" id="KW-0282">Flagellum</keyword>
<evidence type="ECO:0000259" key="2">
    <source>
        <dbReference type="Pfam" id="PF02120"/>
    </source>
</evidence>
<dbReference type="Pfam" id="PF02120">
    <property type="entry name" value="Flg_hook"/>
    <property type="match status" value="1"/>
</dbReference>
<feature type="compositionally biased region" description="Gly residues" evidence="1">
    <location>
        <begin position="398"/>
        <end position="413"/>
    </location>
</feature>
<dbReference type="RefSeq" id="WP_170150318.1">
    <property type="nucleotide sequence ID" value="NZ_RBIM01000001.1"/>
</dbReference>
<feature type="region of interest" description="Disordered" evidence="1">
    <location>
        <begin position="16"/>
        <end position="45"/>
    </location>
</feature>
<dbReference type="EMBL" id="RBIM01000001">
    <property type="protein sequence ID" value="RKR04062.1"/>
    <property type="molecule type" value="Genomic_DNA"/>
</dbReference>
<name>A0A495DMD2_9PROT</name>
<comment type="caution">
    <text evidence="3">The sequence shown here is derived from an EMBL/GenBank/DDBJ whole genome shotgun (WGS) entry which is preliminary data.</text>
</comment>
<gene>
    <name evidence="3" type="ORF">C7435_0505</name>
</gene>